<dbReference type="EMBL" id="JBHTIS010000143">
    <property type="protein sequence ID" value="MFD1044854.1"/>
    <property type="molecule type" value="Genomic_DNA"/>
</dbReference>
<dbReference type="InterPro" id="IPR006748">
    <property type="entry name" value="NH2Glyco/OHUrea_AB-resist_kin"/>
</dbReference>
<dbReference type="InterPro" id="IPR011009">
    <property type="entry name" value="Kinase-like_dom_sf"/>
</dbReference>
<dbReference type="Pfam" id="PF04655">
    <property type="entry name" value="APH_6_hur"/>
    <property type="match status" value="1"/>
</dbReference>
<dbReference type="Proteomes" id="UP001597045">
    <property type="component" value="Unassembled WGS sequence"/>
</dbReference>
<dbReference type="SUPFAM" id="SSF56112">
    <property type="entry name" value="Protein kinase-like (PK-like)"/>
    <property type="match status" value="1"/>
</dbReference>
<gene>
    <name evidence="1" type="ORF">ACFQ1S_04215</name>
</gene>
<accession>A0ABW3M5I1</accession>
<name>A0ABW3M5I1_9PSEU</name>
<evidence type="ECO:0000313" key="1">
    <source>
        <dbReference type="EMBL" id="MFD1044854.1"/>
    </source>
</evidence>
<proteinExistence type="predicted"/>
<comment type="caution">
    <text evidence="1">The sequence shown here is derived from an EMBL/GenBank/DDBJ whole genome shotgun (WGS) entry which is preliminary data.</text>
</comment>
<protein>
    <submittedName>
        <fullName evidence="1">Aminoglycoside phosphotransferase family protein</fullName>
    </submittedName>
</protein>
<sequence>LHYDNILAADREPWLAIDPKPLGGDPGFELMPALCNRWEDVVDSGNIPRAVRRRFDLMTDILDLDRNRAVGWTLGRVLQNCLWDIDSGESVLQPEQKAIAYALLST</sequence>
<reference evidence="2" key="1">
    <citation type="journal article" date="2019" name="Int. J. Syst. Evol. Microbiol.">
        <title>The Global Catalogue of Microorganisms (GCM) 10K type strain sequencing project: providing services to taxonomists for standard genome sequencing and annotation.</title>
        <authorList>
            <consortium name="The Broad Institute Genomics Platform"/>
            <consortium name="The Broad Institute Genome Sequencing Center for Infectious Disease"/>
            <person name="Wu L."/>
            <person name="Ma J."/>
        </authorList>
    </citation>
    <scope>NUCLEOTIDE SEQUENCE [LARGE SCALE GENOMIC DNA]</scope>
    <source>
        <strain evidence="2">JCM 31486</strain>
    </source>
</reference>
<keyword evidence="2" id="KW-1185">Reference proteome</keyword>
<evidence type="ECO:0000313" key="2">
    <source>
        <dbReference type="Proteomes" id="UP001597045"/>
    </source>
</evidence>
<feature type="non-terminal residue" evidence="1">
    <location>
        <position position="1"/>
    </location>
</feature>
<organism evidence="1 2">
    <name type="scientific">Kibdelosporangium lantanae</name>
    <dbReference type="NCBI Taxonomy" id="1497396"/>
    <lineage>
        <taxon>Bacteria</taxon>
        <taxon>Bacillati</taxon>
        <taxon>Actinomycetota</taxon>
        <taxon>Actinomycetes</taxon>
        <taxon>Pseudonocardiales</taxon>
        <taxon>Pseudonocardiaceae</taxon>
        <taxon>Kibdelosporangium</taxon>
    </lineage>
</organism>